<keyword evidence="13" id="KW-1185">Reference proteome</keyword>
<dbReference type="GO" id="GO:0016887">
    <property type="term" value="F:ATP hydrolysis activity"/>
    <property type="evidence" value="ECO:0007669"/>
    <property type="project" value="InterPro"/>
</dbReference>
<feature type="transmembrane region" description="Helical" evidence="9">
    <location>
        <begin position="100"/>
        <end position="119"/>
    </location>
</feature>
<dbReference type="InterPro" id="IPR036640">
    <property type="entry name" value="ABC1_TM_sf"/>
</dbReference>
<evidence type="ECO:0000256" key="6">
    <source>
        <dbReference type="ARBA" id="ARBA00022840"/>
    </source>
</evidence>
<evidence type="ECO:0000256" key="4">
    <source>
        <dbReference type="ARBA" id="ARBA00022737"/>
    </source>
</evidence>
<dbReference type="InterPro" id="IPR003593">
    <property type="entry name" value="AAA+_ATPase"/>
</dbReference>
<dbReference type="FunFam" id="3.40.50.300:FF:000973">
    <property type="entry name" value="Multidrug resistance-associated protein 4"/>
    <property type="match status" value="1"/>
</dbReference>
<dbReference type="InterPro" id="IPR044746">
    <property type="entry name" value="ABCC_6TM_D1"/>
</dbReference>
<feature type="transmembrane region" description="Helical" evidence="9">
    <location>
        <begin position="680"/>
        <end position="713"/>
    </location>
</feature>
<proteinExistence type="predicted"/>
<comment type="caution">
    <text evidence="12">The sequence shown here is derived from an EMBL/GenBank/DDBJ whole genome shotgun (WGS) entry which is preliminary data.</text>
</comment>
<dbReference type="InterPro" id="IPR003439">
    <property type="entry name" value="ABC_transporter-like_ATP-bd"/>
</dbReference>
<evidence type="ECO:0000256" key="2">
    <source>
        <dbReference type="ARBA" id="ARBA00022448"/>
    </source>
</evidence>
<keyword evidence="8 9" id="KW-0472">Membrane</keyword>
<keyword evidence="7 9" id="KW-1133">Transmembrane helix</keyword>
<evidence type="ECO:0000256" key="5">
    <source>
        <dbReference type="ARBA" id="ARBA00022741"/>
    </source>
</evidence>
<dbReference type="Pfam" id="PF00664">
    <property type="entry name" value="ABC_membrane"/>
    <property type="match status" value="2"/>
</dbReference>
<feature type="domain" description="ABC transporter" evidence="10">
    <location>
        <begin position="874"/>
        <end position="1106"/>
    </location>
</feature>
<accession>A0A5N4A660</accession>
<feature type="transmembrane region" description="Helical" evidence="9">
    <location>
        <begin position="75"/>
        <end position="94"/>
    </location>
</feature>
<keyword evidence="6" id="KW-0067">ATP-binding</keyword>
<dbReference type="Gene3D" id="1.20.1560.10">
    <property type="entry name" value="ABC transporter type 1, transmembrane domain"/>
    <property type="match status" value="2"/>
</dbReference>
<sequence>MYGVGVACCSLISSSLIHPYMLAAHNLGLKLRIACISLVYRKILRLKLSAFEGMSSGKILTLVTNDSNRFYEIPLLMHYTWVAVLQIAVVGWFLYEEFGISSLIGVFFIISFVGLYFLLGTISKRLRSKILKKTDERVRVTKEIIYGIQVIKMYKWEGYFSNLVSECRRLEIRFTRISSYVKGMCASFQLFVQRTSVFATILAFVLLGNDITAAKAFQLVSFYAILRAPIVCFLPKAIHVIMESVIPLERLNAFLRCDETEKDSPARPDESGNAIILRSVFVQKASIKLLSDINVSIGRGHLVIVVGPVGCGKTSLAHAILNELSLSSGSLTVSGSVSYASQEPWIFTSSVRQNIIFDSKMDKERYEDVVKACALSRDLKLFPHHDQTIVGEHGASLSGGQKARIGLARAVYRNADIYILDDPLSAVDSRVGKSIIDNCFKSLLKDKTIILITHQVQYLKAADEIIVLNNGVVTTQGSFSDLVAQNVDFNEILCNGEGETITECQTNPLKARTTSTGSLVSKQVDVPNTTDEQRTSGAVASSVYKTYFSAGSHWSISCFVIALFVIVQVLASGSDYFIAYWVNLNQVQASSANMPINIFIYIYTTIIFGVIVFVIAAMVTLHSLCMESSTGLHNAMFTSVLGSPLKFFHLNHSGRILNRFSKDLQTIDEELPLMMHETVLMGLMTIGAIVLIAVVNYVSLIPAAIAIVMLYYLRKFYLATSRNLKRIEATTRSPILGYINATIQGLSTIRAFNAQQVVLNEFNYHQDLNSSASYMFISTSRAFGYWTDLSCTMFNTCAIFLLLITGDNLGGNLGIILTQSLGLTGILQFVVRQYAEMENAMTSVERVLEYGALEQEKEDESITPPPNWPEHGEIVFDSISLRYSREVLILNNINLLIKPREKIGIVGRTGAGKSSIINALFRLSEFSGSIAIDGIDTKTVPLSELRSKISIIPQQPTIFSGSVRNNLDPFREYSDDILWKTLENVELKDPVNDLPSGLNSIVTEGGANFSIGQRQLVCLARAMLRKNKILVLDEATANVDPKTDLLIQRNVRENFSDCTVLTIAHKLDTVMDSDKILVIDDGKVVEFDHPHVLLQNSDGAFCGMVDQMDKLSAEYLRNVAQMVNHYFWI</sequence>
<evidence type="ECO:0000259" key="11">
    <source>
        <dbReference type="PROSITE" id="PS50929"/>
    </source>
</evidence>
<dbReference type="SUPFAM" id="SSF90123">
    <property type="entry name" value="ABC transporter transmembrane region"/>
    <property type="match status" value="2"/>
</dbReference>
<dbReference type="Proteomes" id="UP000327044">
    <property type="component" value="Unassembled WGS sequence"/>
</dbReference>
<keyword evidence="2" id="KW-0813">Transport</keyword>
<dbReference type="PROSITE" id="PS50893">
    <property type="entry name" value="ABC_TRANSPORTER_2"/>
    <property type="match status" value="2"/>
</dbReference>
<dbReference type="InterPro" id="IPR044726">
    <property type="entry name" value="ABCC_6TM_D2"/>
</dbReference>
<evidence type="ECO:0000256" key="8">
    <source>
        <dbReference type="ARBA" id="ARBA00023136"/>
    </source>
</evidence>
<feature type="transmembrane region" description="Helical" evidence="9">
    <location>
        <begin position="554"/>
        <end position="578"/>
    </location>
</feature>
<dbReference type="GO" id="GO:0016020">
    <property type="term" value="C:membrane"/>
    <property type="evidence" value="ECO:0007669"/>
    <property type="project" value="UniProtKB-SubCell"/>
</dbReference>
<dbReference type="FunFam" id="1.20.1560.10:FF:000014">
    <property type="entry name" value="Multidrug resistance-associated protein member 4"/>
    <property type="match status" value="1"/>
</dbReference>
<protein>
    <submittedName>
        <fullName evidence="12">Uncharacterized protein</fullName>
    </submittedName>
</protein>
<dbReference type="InterPro" id="IPR027417">
    <property type="entry name" value="P-loop_NTPase"/>
</dbReference>
<dbReference type="EMBL" id="VVIM01000010">
    <property type="protein sequence ID" value="KAB0792826.1"/>
    <property type="molecule type" value="Genomic_DNA"/>
</dbReference>
<dbReference type="AlphaFoldDB" id="A0A5N4A660"/>
<dbReference type="CDD" id="cd18580">
    <property type="entry name" value="ABC_6TM_ABCC_D2"/>
    <property type="match status" value="1"/>
</dbReference>
<dbReference type="SMART" id="SM00382">
    <property type="entry name" value="AAA"/>
    <property type="match status" value="2"/>
</dbReference>
<dbReference type="PANTHER" id="PTHR24223:SF448">
    <property type="entry name" value="FI20146P1-RELATED"/>
    <property type="match status" value="1"/>
</dbReference>
<feature type="transmembrane region" description="Helical" evidence="9">
    <location>
        <begin position="598"/>
        <end position="619"/>
    </location>
</feature>
<evidence type="ECO:0000256" key="9">
    <source>
        <dbReference type="SAM" id="Phobius"/>
    </source>
</evidence>
<evidence type="ECO:0000256" key="7">
    <source>
        <dbReference type="ARBA" id="ARBA00022989"/>
    </source>
</evidence>
<dbReference type="InterPro" id="IPR017871">
    <property type="entry name" value="ABC_transporter-like_CS"/>
</dbReference>
<feature type="domain" description="ABC transmembrane type-1" evidence="11">
    <location>
        <begin position="1"/>
        <end position="230"/>
    </location>
</feature>
<keyword evidence="5" id="KW-0547">Nucleotide-binding</keyword>
<comment type="subcellular location">
    <subcellularLocation>
        <location evidence="1">Membrane</location>
        <topology evidence="1">Multi-pass membrane protein</topology>
    </subcellularLocation>
</comment>
<gene>
    <name evidence="12" type="ORF">PPYR_14785</name>
</gene>
<dbReference type="FunFam" id="3.40.50.300:FF:000163">
    <property type="entry name" value="Multidrug resistance-associated protein member 4"/>
    <property type="match status" value="1"/>
</dbReference>
<dbReference type="PROSITE" id="PS00211">
    <property type="entry name" value="ABC_TRANSPORTER_1"/>
    <property type="match status" value="1"/>
</dbReference>
<dbReference type="InParanoid" id="A0A5N4A660"/>
<dbReference type="CDD" id="cd18579">
    <property type="entry name" value="ABC_6TM_ABCC_D1"/>
    <property type="match status" value="1"/>
</dbReference>
<dbReference type="InterPro" id="IPR011527">
    <property type="entry name" value="ABC1_TM_dom"/>
</dbReference>
<organism evidence="12 13">
    <name type="scientific">Photinus pyralis</name>
    <name type="common">Common eastern firefly</name>
    <name type="synonym">Lampyris pyralis</name>
    <dbReference type="NCBI Taxonomy" id="7054"/>
    <lineage>
        <taxon>Eukaryota</taxon>
        <taxon>Metazoa</taxon>
        <taxon>Ecdysozoa</taxon>
        <taxon>Arthropoda</taxon>
        <taxon>Hexapoda</taxon>
        <taxon>Insecta</taxon>
        <taxon>Pterygota</taxon>
        <taxon>Neoptera</taxon>
        <taxon>Endopterygota</taxon>
        <taxon>Coleoptera</taxon>
        <taxon>Polyphaga</taxon>
        <taxon>Elateriformia</taxon>
        <taxon>Elateroidea</taxon>
        <taxon>Lampyridae</taxon>
        <taxon>Lampyrinae</taxon>
        <taxon>Photinus</taxon>
    </lineage>
</organism>
<dbReference type="Pfam" id="PF00005">
    <property type="entry name" value="ABC_tran"/>
    <property type="match status" value="2"/>
</dbReference>
<keyword evidence="4" id="KW-0677">Repeat</keyword>
<feature type="domain" description="ABC transmembrane type-1" evidence="11">
    <location>
        <begin position="559"/>
        <end position="839"/>
    </location>
</feature>
<dbReference type="GO" id="GO:0140359">
    <property type="term" value="F:ABC-type transporter activity"/>
    <property type="evidence" value="ECO:0007669"/>
    <property type="project" value="InterPro"/>
</dbReference>
<reference evidence="12 13" key="1">
    <citation type="journal article" date="2018" name="Elife">
        <title>Firefly genomes illuminate parallel origins of bioluminescence in beetles.</title>
        <authorList>
            <person name="Fallon T.R."/>
            <person name="Lower S.E."/>
            <person name="Chang C.H."/>
            <person name="Bessho-Uehara M."/>
            <person name="Martin G.J."/>
            <person name="Bewick A.J."/>
            <person name="Behringer M."/>
            <person name="Debat H.J."/>
            <person name="Wong I."/>
            <person name="Day J.C."/>
            <person name="Suvorov A."/>
            <person name="Silva C.J."/>
            <person name="Stanger-Hall K.F."/>
            <person name="Hall D.W."/>
            <person name="Schmitz R.J."/>
            <person name="Nelson D.R."/>
            <person name="Lewis S.M."/>
            <person name="Shigenobu S."/>
            <person name="Bybee S.M."/>
            <person name="Larracuente A.M."/>
            <person name="Oba Y."/>
            <person name="Weng J.K."/>
        </authorList>
    </citation>
    <scope>NUCLEOTIDE SEQUENCE [LARGE SCALE GENOMIC DNA]</scope>
    <source>
        <strain evidence="12">1611_PpyrPB1</strain>
        <tissue evidence="12">Whole body</tissue>
    </source>
</reference>
<dbReference type="CDD" id="cd03250">
    <property type="entry name" value="ABCC_MRP_domain1"/>
    <property type="match status" value="1"/>
</dbReference>
<dbReference type="CDD" id="cd03244">
    <property type="entry name" value="ABCC_MRP_domain2"/>
    <property type="match status" value="1"/>
</dbReference>
<dbReference type="InterPro" id="IPR050173">
    <property type="entry name" value="ABC_transporter_C-like"/>
</dbReference>
<evidence type="ECO:0000256" key="1">
    <source>
        <dbReference type="ARBA" id="ARBA00004141"/>
    </source>
</evidence>
<evidence type="ECO:0000313" key="12">
    <source>
        <dbReference type="EMBL" id="KAB0792826.1"/>
    </source>
</evidence>
<feature type="domain" description="ABC transporter" evidence="10">
    <location>
        <begin position="275"/>
        <end position="495"/>
    </location>
</feature>
<dbReference type="GO" id="GO:0005524">
    <property type="term" value="F:ATP binding"/>
    <property type="evidence" value="ECO:0007669"/>
    <property type="project" value="UniProtKB-KW"/>
</dbReference>
<keyword evidence="3 9" id="KW-0812">Transmembrane</keyword>
<evidence type="ECO:0000259" key="10">
    <source>
        <dbReference type="PROSITE" id="PS50893"/>
    </source>
</evidence>
<feature type="transmembrane region" description="Helical" evidence="9">
    <location>
        <begin position="783"/>
        <end position="804"/>
    </location>
</feature>
<dbReference type="PANTHER" id="PTHR24223">
    <property type="entry name" value="ATP-BINDING CASSETTE SUB-FAMILY C"/>
    <property type="match status" value="1"/>
</dbReference>
<evidence type="ECO:0000313" key="13">
    <source>
        <dbReference type="Proteomes" id="UP000327044"/>
    </source>
</evidence>
<name>A0A5N4A660_PHOPY</name>
<dbReference type="PROSITE" id="PS50929">
    <property type="entry name" value="ABC_TM1F"/>
    <property type="match status" value="2"/>
</dbReference>
<dbReference type="SUPFAM" id="SSF52540">
    <property type="entry name" value="P-loop containing nucleoside triphosphate hydrolases"/>
    <property type="match status" value="2"/>
</dbReference>
<feature type="transmembrane region" description="Helical" evidence="9">
    <location>
        <begin position="810"/>
        <end position="831"/>
    </location>
</feature>
<evidence type="ECO:0000256" key="3">
    <source>
        <dbReference type="ARBA" id="ARBA00022692"/>
    </source>
</evidence>
<dbReference type="Gene3D" id="3.40.50.300">
    <property type="entry name" value="P-loop containing nucleotide triphosphate hydrolases"/>
    <property type="match status" value="2"/>
</dbReference>